<keyword evidence="8" id="KW-1185">Reference proteome</keyword>
<dbReference type="InterPro" id="IPR001123">
    <property type="entry name" value="LeuE-type"/>
</dbReference>
<feature type="transmembrane region" description="Helical" evidence="6">
    <location>
        <begin position="185"/>
        <end position="203"/>
    </location>
</feature>
<dbReference type="EMBL" id="QFFI01000029">
    <property type="protein sequence ID" value="PWG61644.1"/>
    <property type="molecule type" value="Genomic_DNA"/>
</dbReference>
<dbReference type="GO" id="GO:0015171">
    <property type="term" value="F:amino acid transmembrane transporter activity"/>
    <property type="evidence" value="ECO:0007669"/>
    <property type="project" value="TreeGrafter"/>
</dbReference>
<dbReference type="Proteomes" id="UP000245474">
    <property type="component" value="Unassembled WGS sequence"/>
</dbReference>
<dbReference type="PANTHER" id="PTHR30086:SF20">
    <property type="entry name" value="ARGININE EXPORTER PROTEIN ARGO-RELATED"/>
    <property type="match status" value="1"/>
</dbReference>
<sequence>MSLESWFLFLAVSLVPAMSPGPAVVLALSNSLRFSPRATLWSALGNALGLLVLGAAVTLGLGGLIAASASAFTALKLLGAAYLVYLGVRIWRRGAGEMECRVTAGAARPGRLFREGLLVAVTNPKAMIILVALLPPFLDSSAAVWLQGSILSLTYAVLCFLNHMLVAICAEPLRLALRSPRGQRMLRRGLGGTFVGVGAALAASGP</sequence>
<evidence type="ECO:0000256" key="2">
    <source>
        <dbReference type="ARBA" id="ARBA00022475"/>
    </source>
</evidence>
<feature type="transmembrane region" description="Helical" evidence="6">
    <location>
        <begin position="65"/>
        <end position="88"/>
    </location>
</feature>
<organism evidence="7 8">
    <name type="scientific">Sediminicurvatus halobius</name>
    <dbReference type="NCBI Taxonomy" id="2182432"/>
    <lineage>
        <taxon>Bacteria</taxon>
        <taxon>Pseudomonadati</taxon>
        <taxon>Pseudomonadota</taxon>
        <taxon>Gammaproteobacteria</taxon>
        <taxon>Chromatiales</taxon>
        <taxon>Ectothiorhodospiraceae</taxon>
        <taxon>Sediminicurvatus</taxon>
    </lineage>
</organism>
<dbReference type="AlphaFoldDB" id="A0A2U2MY78"/>
<evidence type="ECO:0000313" key="8">
    <source>
        <dbReference type="Proteomes" id="UP000245474"/>
    </source>
</evidence>
<feature type="transmembrane region" description="Helical" evidence="6">
    <location>
        <begin position="150"/>
        <end position="173"/>
    </location>
</feature>
<dbReference type="PANTHER" id="PTHR30086">
    <property type="entry name" value="ARGININE EXPORTER PROTEIN ARGO"/>
    <property type="match status" value="1"/>
</dbReference>
<feature type="transmembrane region" description="Helical" evidence="6">
    <location>
        <begin position="117"/>
        <end position="138"/>
    </location>
</feature>
<feature type="transmembrane region" description="Helical" evidence="6">
    <location>
        <begin position="40"/>
        <end position="59"/>
    </location>
</feature>
<keyword evidence="5 6" id="KW-0472">Membrane</keyword>
<comment type="subcellular location">
    <subcellularLocation>
        <location evidence="1">Cell membrane</location>
        <topology evidence="1">Multi-pass membrane protein</topology>
    </subcellularLocation>
</comment>
<evidence type="ECO:0000313" key="7">
    <source>
        <dbReference type="EMBL" id="PWG61644.1"/>
    </source>
</evidence>
<evidence type="ECO:0000256" key="5">
    <source>
        <dbReference type="ARBA" id="ARBA00023136"/>
    </source>
</evidence>
<comment type="caution">
    <text evidence="7">The sequence shown here is derived from an EMBL/GenBank/DDBJ whole genome shotgun (WGS) entry which is preliminary data.</text>
</comment>
<evidence type="ECO:0000256" key="4">
    <source>
        <dbReference type="ARBA" id="ARBA00022989"/>
    </source>
</evidence>
<name>A0A2U2MY78_9GAMM</name>
<dbReference type="PIRSF" id="PIRSF006324">
    <property type="entry name" value="LeuE"/>
    <property type="match status" value="1"/>
</dbReference>
<evidence type="ECO:0000256" key="3">
    <source>
        <dbReference type="ARBA" id="ARBA00022692"/>
    </source>
</evidence>
<dbReference type="OrthoDB" id="9804822at2"/>
<keyword evidence="2" id="KW-1003">Cell membrane</keyword>
<dbReference type="RefSeq" id="WP_109679709.1">
    <property type="nucleotide sequence ID" value="NZ_CP086615.1"/>
</dbReference>
<reference evidence="7 8" key="1">
    <citation type="submission" date="2018-05" db="EMBL/GenBank/DDBJ databases">
        <title>Spiribacter halobius sp. nov., a moderately halophilic bacterium isolated from marine solar saltern.</title>
        <authorList>
            <person name="Zheng W.-S."/>
            <person name="Lu D.-C."/>
            <person name="Du Z.-J."/>
        </authorList>
    </citation>
    <scope>NUCLEOTIDE SEQUENCE [LARGE SCALE GENOMIC DNA]</scope>
    <source>
        <strain evidence="7 8">E85</strain>
    </source>
</reference>
<protein>
    <submittedName>
        <fullName evidence="7">LysE family translocator</fullName>
    </submittedName>
</protein>
<keyword evidence="4 6" id="KW-1133">Transmembrane helix</keyword>
<dbReference type="Pfam" id="PF01810">
    <property type="entry name" value="LysE"/>
    <property type="match status" value="1"/>
</dbReference>
<gene>
    <name evidence="7" type="ORF">DEM34_15325</name>
</gene>
<dbReference type="GO" id="GO:0005886">
    <property type="term" value="C:plasma membrane"/>
    <property type="evidence" value="ECO:0007669"/>
    <property type="project" value="UniProtKB-SubCell"/>
</dbReference>
<proteinExistence type="predicted"/>
<keyword evidence="3 6" id="KW-0812">Transmembrane</keyword>
<accession>A0A2U2MY78</accession>
<evidence type="ECO:0000256" key="1">
    <source>
        <dbReference type="ARBA" id="ARBA00004651"/>
    </source>
</evidence>
<evidence type="ECO:0000256" key="6">
    <source>
        <dbReference type="SAM" id="Phobius"/>
    </source>
</evidence>
<feature type="transmembrane region" description="Helical" evidence="6">
    <location>
        <begin position="6"/>
        <end position="28"/>
    </location>
</feature>